<proteinExistence type="predicted"/>
<protein>
    <submittedName>
        <fullName evidence="1">AbiV family abortive infection protein</fullName>
    </submittedName>
</protein>
<evidence type="ECO:0000313" key="2">
    <source>
        <dbReference type="Proteomes" id="UP000276309"/>
    </source>
</evidence>
<dbReference type="InterPro" id="IPR030987">
    <property type="entry name" value="AbiV"/>
</dbReference>
<dbReference type="AlphaFoldDB" id="A0A3G2L991"/>
<evidence type="ECO:0000313" key="1">
    <source>
        <dbReference type="EMBL" id="AYN68819.1"/>
    </source>
</evidence>
<keyword evidence="2" id="KW-1185">Reference proteome</keyword>
<dbReference type="NCBIfam" id="TIGR04498">
    <property type="entry name" value="AbiV_defense"/>
    <property type="match status" value="1"/>
</dbReference>
<dbReference type="Proteomes" id="UP000276309">
    <property type="component" value="Chromosome"/>
</dbReference>
<sequence>MGKKEKLAEGILKTLRNAQELCDESELLCENKMYARSYSLSHLAREELAKCFILYRPLVNFIIGEKVDWKKIRRRFRSHKAKIIGDRATTHHLFGEELAEKGVDNRTLFSGIEKTNEFKNSSIYVDWQNDDFIMPSECINKNKAERNLQIAIFRIKLFTPIFVEITKLSPEVEEKMKITFANNDIDKIIEEKYKDIFTDGENTNHNKT</sequence>
<reference evidence="1 2" key="1">
    <citation type="submission" date="2018-08" db="EMBL/GenBank/DDBJ databases">
        <title>The reduced genetic potential of extracellular carbohydrate catabolism in Euzebyella marina RN62, a Flavobacteriia bacterium isolated from the hadal water.</title>
        <authorList>
            <person name="Xue C."/>
        </authorList>
    </citation>
    <scope>NUCLEOTIDE SEQUENCE [LARGE SCALE GENOMIC DNA]</scope>
    <source>
        <strain evidence="1 2">RN62</strain>
    </source>
</reference>
<dbReference type="EMBL" id="CP032050">
    <property type="protein sequence ID" value="AYN68819.1"/>
    <property type="molecule type" value="Genomic_DNA"/>
</dbReference>
<name>A0A3G2L991_9FLAO</name>
<organism evidence="1 2">
    <name type="scientific">Euzebyella marina</name>
    <dbReference type="NCBI Taxonomy" id="1761453"/>
    <lineage>
        <taxon>Bacteria</taxon>
        <taxon>Pseudomonadati</taxon>
        <taxon>Bacteroidota</taxon>
        <taxon>Flavobacteriia</taxon>
        <taxon>Flavobacteriales</taxon>
        <taxon>Flavobacteriaceae</taxon>
        <taxon>Euzebyella</taxon>
    </lineage>
</organism>
<dbReference type="Pfam" id="PF18728">
    <property type="entry name" value="HEPN_AbiV"/>
    <property type="match status" value="1"/>
</dbReference>
<accession>A0A3G2L991</accession>
<gene>
    <name evidence="1" type="ORF">D1013_16245</name>
</gene>
<dbReference type="KEGG" id="emar:D1013_16245"/>
<dbReference type="RefSeq" id="WP_121849831.1">
    <property type="nucleotide sequence ID" value="NZ_CP032050.1"/>
</dbReference>
<dbReference type="OrthoDB" id="5906511at2"/>